<dbReference type="OrthoDB" id="6768072at2759"/>
<keyword evidence="3" id="KW-1185">Reference proteome</keyword>
<proteinExistence type="predicted"/>
<reference evidence="2" key="1">
    <citation type="submission" date="2021-06" db="EMBL/GenBank/DDBJ databases">
        <authorList>
            <person name="Hodson N. C."/>
            <person name="Mongue J. A."/>
            <person name="Jaron S. K."/>
        </authorList>
    </citation>
    <scope>NUCLEOTIDE SEQUENCE</scope>
</reference>
<accession>A0A8J2PIU7</accession>
<name>A0A8J2PIU7_9HEXA</name>
<comment type="caution">
    <text evidence="2">The sequence shown here is derived from an EMBL/GenBank/DDBJ whole genome shotgun (WGS) entry which is preliminary data.</text>
</comment>
<feature type="region of interest" description="Disordered" evidence="1">
    <location>
        <begin position="40"/>
        <end position="59"/>
    </location>
</feature>
<dbReference type="Proteomes" id="UP000708208">
    <property type="component" value="Unassembled WGS sequence"/>
</dbReference>
<evidence type="ECO:0000313" key="2">
    <source>
        <dbReference type="EMBL" id="CAG7815534.1"/>
    </source>
</evidence>
<protein>
    <submittedName>
        <fullName evidence="2">Uncharacterized protein</fullName>
    </submittedName>
</protein>
<dbReference type="AlphaFoldDB" id="A0A8J2PIU7"/>
<gene>
    <name evidence="2" type="ORF">AFUS01_LOCUS26207</name>
</gene>
<dbReference type="EMBL" id="CAJVCH010346510">
    <property type="protein sequence ID" value="CAG7815534.1"/>
    <property type="molecule type" value="Genomic_DNA"/>
</dbReference>
<sequence>MQALMLVEALEGFSDNCSHLPEDVIPEVECEPRSNVNTWLQSLPARPGDAQQPQEQLERNSDDMVCDKVLLRILPVKLFGPKGTVMKFSILDNGSTIRMVDDTVAEALGVVGQMEEFCVQWTNDVTMEHPDSHRVRL</sequence>
<evidence type="ECO:0000313" key="3">
    <source>
        <dbReference type="Proteomes" id="UP000708208"/>
    </source>
</evidence>
<evidence type="ECO:0000256" key="1">
    <source>
        <dbReference type="SAM" id="MobiDB-lite"/>
    </source>
</evidence>
<organism evidence="2 3">
    <name type="scientific">Allacma fusca</name>
    <dbReference type="NCBI Taxonomy" id="39272"/>
    <lineage>
        <taxon>Eukaryota</taxon>
        <taxon>Metazoa</taxon>
        <taxon>Ecdysozoa</taxon>
        <taxon>Arthropoda</taxon>
        <taxon>Hexapoda</taxon>
        <taxon>Collembola</taxon>
        <taxon>Symphypleona</taxon>
        <taxon>Sminthuridae</taxon>
        <taxon>Allacma</taxon>
    </lineage>
</organism>